<dbReference type="InterPro" id="IPR050586">
    <property type="entry name" value="CPA3_Na-H_Antiporter_D"/>
</dbReference>
<keyword evidence="4 7" id="KW-1133">Transmembrane helix</keyword>
<name>M0BYF4_9EURY</name>
<protein>
    <submittedName>
        <fullName evidence="9">NADH/Ubiquinone/plastoquinone (Complex I)</fullName>
    </submittedName>
</protein>
<feature type="transmembrane region" description="Helical" evidence="7">
    <location>
        <begin position="112"/>
        <end position="129"/>
    </location>
</feature>
<feature type="transmembrane region" description="Helical" evidence="7">
    <location>
        <begin position="12"/>
        <end position="29"/>
    </location>
</feature>
<feature type="transmembrane region" description="Helical" evidence="7">
    <location>
        <begin position="306"/>
        <end position="325"/>
    </location>
</feature>
<evidence type="ECO:0000313" key="9">
    <source>
        <dbReference type="EMBL" id="ELZ16046.1"/>
    </source>
</evidence>
<reference evidence="9 10" key="1">
    <citation type="journal article" date="2014" name="PLoS Genet.">
        <title>Phylogenetically driven sequencing of extremely halophilic archaea reveals strategies for static and dynamic osmo-response.</title>
        <authorList>
            <person name="Becker E.A."/>
            <person name="Seitzer P.M."/>
            <person name="Tritt A."/>
            <person name="Larsen D."/>
            <person name="Krusor M."/>
            <person name="Yao A.I."/>
            <person name="Wu D."/>
            <person name="Madern D."/>
            <person name="Eisen J.A."/>
            <person name="Darling A.E."/>
            <person name="Facciotti M.T."/>
        </authorList>
    </citation>
    <scope>NUCLEOTIDE SEQUENCE [LARGE SCALE GENOMIC DNA]</scope>
    <source>
        <strain evidence="9 10">JCM 13891</strain>
    </source>
</reference>
<feature type="transmembrane region" description="Helical" evidence="7">
    <location>
        <begin position="379"/>
        <end position="402"/>
    </location>
</feature>
<keyword evidence="5 7" id="KW-0472">Membrane</keyword>
<dbReference type="OrthoDB" id="101192at2157"/>
<dbReference type="PANTHER" id="PTHR42703">
    <property type="entry name" value="NADH DEHYDROGENASE"/>
    <property type="match status" value="1"/>
</dbReference>
<dbReference type="PRINTS" id="PR01434">
    <property type="entry name" value="NADHDHGNASE5"/>
</dbReference>
<feature type="compositionally biased region" description="Basic and acidic residues" evidence="6">
    <location>
        <begin position="474"/>
        <end position="492"/>
    </location>
</feature>
<dbReference type="eggNOG" id="arCOG01537">
    <property type="taxonomic scope" value="Archaea"/>
</dbReference>
<sequence>MNSSLVDLLPPLLIVAPILAATLPIALGLRFDRTGWSVAAITTTGLFAAAGYLASVVHAGGRVTHTLGGYPRTYGIQLVADQFSILVVLLVTGVATGVLAYTRRGGPRGNTFYTAYLLLVGGLLGISLTGDVFNLFVFLEISSLATYALVSSGDGPESAVAALKYLVLGTVAASMYLIGVAFVFMATGTLNMVELAEAIPNAERQTLIQAGFAFIVVGFATKVAQWPLHTWQPSAYEQAPDGATPLIAALVSTASAYAFGRLIVTVFEVDYLASMPRAASIVLTVGCVSVLAGTVLAVIQREVKRMLAYSSVSQFGLVITAYGVVIAGGSETAFTGAAIHLVGHGILKAGLFLSAAIVATSYGARTVDEYAGLAKRRPVVAGAMAVLLFALVGVPPAVGFVGKWYIALGAVEAELWPVAAVIFLSTMLTLAYAARLLEKMYFTPAAGAASARGHGPGTVATDGGEQSDGSRSSSEPRSDGGDENGDEGREGLASDDGAVETPLAAGVSYDPTGGPGRDGSGRSPDPVSSGMVAVVVVAAIVAVALGFAGGTFADFLEPFLTEVFN</sequence>
<feature type="transmembrane region" description="Helical" evidence="7">
    <location>
        <begin position="414"/>
        <end position="434"/>
    </location>
</feature>
<evidence type="ECO:0000256" key="4">
    <source>
        <dbReference type="ARBA" id="ARBA00022989"/>
    </source>
</evidence>
<dbReference type="EMBL" id="AOIS01000054">
    <property type="protein sequence ID" value="ELZ16046.1"/>
    <property type="molecule type" value="Genomic_DNA"/>
</dbReference>
<evidence type="ECO:0000256" key="5">
    <source>
        <dbReference type="ARBA" id="ARBA00023136"/>
    </source>
</evidence>
<evidence type="ECO:0000256" key="7">
    <source>
        <dbReference type="SAM" id="Phobius"/>
    </source>
</evidence>
<keyword evidence="10" id="KW-1185">Reference proteome</keyword>
<feature type="transmembrane region" description="Helical" evidence="7">
    <location>
        <begin position="245"/>
        <end position="267"/>
    </location>
</feature>
<dbReference type="RefSeq" id="WP_008895510.1">
    <property type="nucleotide sequence ID" value="NZ_AOIS01000054.1"/>
</dbReference>
<keyword evidence="2" id="KW-1003">Cell membrane</keyword>
<feature type="region of interest" description="Disordered" evidence="6">
    <location>
        <begin position="448"/>
        <end position="527"/>
    </location>
</feature>
<organism evidence="9 10">
    <name type="scientific">Haloterrigena salina JCM 13891</name>
    <dbReference type="NCBI Taxonomy" id="1227488"/>
    <lineage>
        <taxon>Archaea</taxon>
        <taxon>Methanobacteriati</taxon>
        <taxon>Methanobacteriota</taxon>
        <taxon>Stenosarchaea group</taxon>
        <taxon>Halobacteria</taxon>
        <taxon>Halobacteriales</taxon>
        <taxon>Natrialbaceae</taxon>
        <taxon>Haloterrigena</taxon>
    </lineage>
</organism>
<feature type="transmembrane region" description="Helical" evidence="7">
    <location>
        <begin position="279"/>
        <end position="299"/>
    </location>
</feature>
<evidence type="ECO:0000256" key="3">
    <source>
        <dbReference type="ARBA" id="ARBA00022692"/>
    </source>
</evidence>
<feature type="transmembrane region" description="Helical" evidence="7">
    <location>
        <begin position="532"/>
        <end position="553"/>
    </location>
</feature>
<dbReference type="PANTHER" id="PTHR42703:SF1">
    <property type="entry name" value="NA(+)_H(+) ANTIPORTER SUBUNIT D1"/>
    <property type="match status" value="1"/>
</dbReference>
<proteinExistence type="predicted"/>
<evidence type="ECO:0000256" key="2">
    <source>
        <dbReference type="ARBA" id="ARBA00022475"/>
    </source>
</evidence>
<comment type="caution">
    <text evidence="9">The sequence shown here is derived from an EMBL/GenBank/DDBJ whole genome shotgun (WGS) entry which is preliminary data.</text>
</comment>
<dbReference type="InterPro" id="IPR001750">
    <property type="entry name" value="ND/Mrp_TM"/>
</dbReference>
<dbReference type="PATRIC" id="fig|1227488.3.peg.3225"/>
<feature type="transmembrane region" description="Helical" evidence="7">
    <location>
        <begin position="135"/>
        <end position="153"/>
    </location>
</feature>
<evidence type="ECO:0000256" key="6">
    <source>
        <dbReference type="SAM" id="MobiDB-lite"/>
    </source>
</evidence>
<accession>M0BYF4</accession>
<feature type="domain" description="NADH:quinone oxidoreductase/Mrp antiporter transmembrane" evidence="8">
    <location>
        <begin position="130"/>
        <end position="429"/>
    </location>
</feature>
<dbReference type="AlphaFoldDB" id="M0BYF4"/>
<keyword evidence="3 7" id="KW-0812">Transmembrane</keyword>
<keyword evidence="9" id="KW-0830">Ubiquinone</keyword>
<feature type="compositionally biased region" description="Low complexity" evidence="6">
    <location>
        <begin position="462"/>
        <end position="473"/>
    </location>
</feature>
<dbReference type="STRING" id="1227488.C477_16170"/>
<feature type="transmembrane region" description="Helical" evidence="7">
    <location>
        <begin position="74"/>
        <end position="100"/>
    </location>
</feature>
<comment type="subcellular location">
    <subcellularLocation>
        <location evidence="1">Cell membrane</location>
        <topology evidence="1">Multi-pass membrane protein</topology>
    </subcellularLocation>
</comment>
<evidence type="ECO:0000256" key="1">
    <source>
        <dbReference type="ARBA" id="ARBA00004651"/>
    </source>
</evidence>
<evidence type="ECO:0000313" key="10">
    <source>
        <dbReference type="Proteomes" id="UP000011657"/>
    </source>
</evidence>
<gene>
    <name evidence="9" type="ORF">C477_16170</name>
</gene>
<feature type="transmembrane region" description="Helical" evidence="7">
    <location>
        <begin position="206"/>
        <end position="224"/>
    </location>
</feature>
<dbReference type="GO" id="GO:0005886">
    <property type="term" value="C:plasma membrane"/>
    <property type="evidence" value="ECO:0007669"/>
    <property type="project" value="UniProtKB-SubCell"/>
</dbReference>
<feature type="transmembrane region" description="Helical" evidence="7">
    <location>
        <begin position="337"/>
        <end position="358"/>
    </location>
</feature>
<evidence type="ECO:0000259" key="8">
    <source>
        <dbReference type="Pfam" id="PF00361"/>
    </source>
</evidence>
<feature type="transmembrane region" description="Helical" evidence="7">
    <location>
        <begin position="36"/>
        <end position="54"/>
    </location>
</feature>
<dbReference type="Proteomes" id="UP000011657">
    <property type="component" value="Unassembled WGS sequence"/>
</dbReference>
<feature type="transmembrane region" description="Helical" evidence="7">
    <location>
        <begin position="165"/>
        <end position="186"/>
    </location>
</feature>
<dbReference type="Pfam" id="PF00361">
    <property type="entry name" value="Proton_antipo_M"/>
    <property type="match status" value="1"/>
</dbReference>